<feature type="domain" description="Methyltransferase" evidence="1">
    <location>
        <begin position="128"/>
        <end position="237"/>
    </location>
</feature>
<dbReference type="Gramene" id="PNW76771">
    <property type="protein sequence ID" value="PNW76771"/>
    <property type="gene ID" value="CHLRE_11g475550v5"/>
</dbReference>
<dbReference type="SUPFAM" id="SSF53335">
    <property type="entry name" value="S-adenosyl-L-methionine-dependent methyltransferases"/>
    <property type="match status" value="1"/>
</dbReference>
<dbReference type="GeneID" id="5727554"/>
<dbReference type="OMA" id="IREQPRF"/>
<dbReference type="KEGG" id="cre:CHLRE_11g475550v5"/>
<dbReference type="PANTHER" id="PTHR43464:SF23">
    <property type="entry name" value="JUVENILE HORMONE ACID O-METHYLTRANSFERASE"/>
    <property type="match status" value="1"/>
</dbReference>
<dbReference type="OrthoDB" id="540004at2759"/>
<gene>
    <name evidence="2" type="ORF">CHLRE_11g475550v5</name>
</gene>
<dbReference type="GO" id="GO:0008168">
    <property type="term" value="F:methyltransferase activity"/>
    <property type="evidence" value="ECO:0000318"/>
    <property type="project" value="GO_Central"/>
</dbReference>
<keyword evidence="3" id="KW-1185">Reference proteome</keyword>
<dbReference type="Proteomes" id="UP000006906">
    <property type="component" value="Chromosome 11"/>
</dbReference>
<dbReference type="PANTHER" id="PTHR43464">
    <property type="entry name" value="METHYLTRANSFERASE"/>
    <property type="match status" value="1"/>
</dbReference>
<dbReference type="InterPro" id="IPR029063">
    <property type="entry name" value="SAM-dependent_MTases_sf"/>
</dbReference>
<dbReference type="CDD" id="cd02440">
    <property type="entry name" value="AdoMet_MTases"/>
    <property type="match status" value="1"/>
</dbReference>
<dbReference type="InParanoid" id="A0A2K3D8B1"/>
<dbReference type="InterPro" id="IPR041698">
    <property type="entry name" value="Methyltransf_25"/>
</dbReference>
<accession>A0A2K3D8B1</accession>
<dbReference type="EMBL" id="CM008972">
    <property type="protein sequence ID" value="PNW76771.1"/>
    <property type="molecule type" value="Genomic_DNA"/>
</dbReference>
<sequence length="303" mass="32895">MLQSKPGGALAQEAVECIAAIREQPRFAPFADVSEDVLRSISSVGEESCDDIFFDVAASDLIDTKSIDSVHSFISSHQHNSAPQAGGAPKRQVLARVAGTGLAPWEIHRPQQFVRDLVLRGRCFSGRVLDAGCGIGDNALFIQKACPQAHVTAVDVVPRCLEFAAAKAKLRGMCGKVQMLAADLLELDPARQHQALCGPDADGAYDCVLDSSTFHCFGDADRERYVAVLGRLLRRGGLLVMNCMSEEEGRPGGPRRITVPDLLSVFNRQSGWEVEVIEDSIIELHPTFWGGKALARLFTIRKL</sequence>
<proteinExistence type="predicted"/>
<dbReference type="ExpressionAtlas" id="A0A2K3D8B1">
    <property type="expression patterns" value="baseline"/>
</dbReference>
<evidence type="ECO:0000313" key="2">
    <source>
        <dbReference type="EMBL" id="PNW76771.1"/>
    </source>
</evidence>
<dbReference type="Gene3D" id="3.40.50.150">
    <property type="entry name" value="Vaccinia Virus protein VP39"/>
    <property type="match status" value="1"/>
</dbReference>
<reference evidence="2 3" key="1">
    <citation type="journal article" date="2007" name="Science">
        <title>The Chlamydomonas genome reveals the evolution of key animal and plant functions.</title>
        <authorList>
            <person name="Merchant S.S."/>
            <person name="Prochnik S.E."/>
            <person name="Vallon O."/>
            <person name="Harris E.H."/>
            <person name="Karpowicz S.J."/>
            <person name="Witman G.B."/>
            <person name="Terry A."/>
            <person name="Salamov A."/>
            <person name="Fritz-Laylin L.K."/>
            <person name="Marechal-Drouard L."/>
            <person name="Marshall W.F."/>
            <person name="Qu L.H."/>
            <person name="Nelson D.R."/>
            <person name="Sanderfoot A.A."/>
            <person name="Spalding M.H."/>
            <person name="Kapitonov V.V."/>
            <person name="Ren Q."/>
            <person name="Ferris P."/>
            <person name="Lindquist E."/>
            <person name="Shapiro H."/>
            <person name="Lucas S.M."/>
            <person name="Grimwood J."/>
            <person name="Schmutz J."/>
            <person name="Cardol P."/>
            <person name="Cerutti H."/>
            <person name="Chanfreau G."/>
            <person name="Chen C.L."/>
            <person name="Cognat V."/>
            <person name="Croft M.T."/>
            <person name="Dent R."/>
            <person name="Dutcher S."/>
            <person name="Fernandez E."/>
            <person name="Fukuzawa H."/>
            <person name="Gonzalez-Ballester D."/>
            <person name="Gonzalez-Halphen D."/>
            <person name="Hallmann A."/>
            <person name="Hanikenne M."/>
            <person name="Hippler M."/>
            <person name="Inwood W."/>
            <person name="Jabbari K."/>
            <person name="Kalanon M."/>
            <person name="Kuras R."/>
            <person name="Lefebvre P.A."/>
            <person name="Lemaire S.D."/>
            <person name="Lobanov A.V."/>
            <person name="Lohr M."/>
            <person name="Manuell A."/>
            <person name="Meier I."/>
            <person name="Mets L."/>
            <person name="Mittag M."/>
            <person name="Mittelmeier T."/>
            <person name="Moroney J.V."/>
            <person name="Moseley J."/>
            <person name="Napoli C."/>
            <person name="Nedelcu A.M."/>
            <person name="Niyogi K."/>
            <person name="Novoselov S.V."/>
            <person name="Paulsen I.T."/>
            <person name="Pazour G."/>
            <person name="Purton S."/>
            <person name="Ral J.P."/>
            <person name="Riano-Pachon D.M."/>
            <person name="Riekhof W."/>
            <person name="Rymarquis L."/>
            <person name="Schroda M."/>
            <person name="Stern D."/>
            <person name="Umen J."/>
            <person name="Willows R."/>
            <person name="Wilson N."/>
            <person name="Zimmer S.L."/>
            <person name="Allmer J."/>
            <person name="Balk J."/>
            <person name="Bisova K."/>
            <person name="Chen C.J."/>
            <person name="Elias M."/>
            <person name="Gendler K."/>
            <person name="Hauser C."/>
            <person name="Lamb M.R."/>
            <person name="Ledford H."/>
            <person name="Long J.C."/>
            <person name="Minagawa J."/>
            <person name="Page M.D."/>
            <person name="Pan J."/>
            <person name="Pootakham W."/>
            <person name="Roje S."/>
            <person name="Rose A."/>
            <person name="Stahlberg E."/>
            <person name="Terauchi A.M."/>
            <person name="Yang P."/>
            <person name="Ball S."/>
            <person name="Bowler C."/>
            <person name="Dieckmann C.L."/>
            <person name="Gladyshev V.N."/>
            <person name="Green P."/>
            <person name="Jorgensen R."/>
            <person name="Mayfield S."/>
            <person name="Mueller-Roeber B."/>
            <person name="Rajamani S."/>
            <person name="Sayre R.T."/>
            <person name="Brokstein P."/>
            <person name="Dubchak I."/>
            <person name="Goodstein D."/>
            <person name="Hornick L."/>
            <person name="Huang Y.W."/>
            <person name="Jhaveri J."/>
            <person name="Luo Y."/>
            <person name="Martinez D."/>
            <person name="Ngau W.C."/>
            <person name="Otillar B."/>
            <person name="Poliakov A."/>
            <person name="Porter A."/>
            <person name="Szajkowski L."/>
            <person name="Werner G."/>
            <person name="Zhou K."/>
            <person name="Grigoriev I.V."/>
            <person name="Rokhsar D.S."/>
            <person name="Grossman A.R."/>
        </authorList>
    </citation>
    <scope>NUCLEOTIDE SEQUENCE [LARGE SCALE GENOMIC DNA]</scope>
    <source>
        <strain evidence="3">CC-503</strain>
    </source>
</reference>
<dbReference type="Pfam" id="PF13649">
    <property type="entry name" value="Methyltransf_25"/>
    <property type="match status" value="1"/>
</dbReference>
<evidence type="ECO:0000313" key="3">
    <source>
        <dbReference type="Proteomes" id="UP000006906"/>
    </source>
</evidence>
<protein>
    <recommendedName>
        <fullName evidence="1">Methyltransferase domain-containing protein</fullName>
    </recommendedName>
</protein>
<dbReference type="RefSeq" id="XP_001702012.2">
    <property type="nucleotide sequence ID" value="XM_001701960.3"/>
</dbReference>
<organism evidence="2 3">
    <name type="scientific">Chlamydomonas reinhardtii</name>
    <name type="common">Chlamydomonas smithii</name>
    <dbReference type="NCBI Taxonomy" id="3055"/>
    <lineage>
        <taxon>Eukaryota</taxon>
        <taxon>Viridiplantae</taxon>
        <taxon>Chlorophyta</taxon>
        <taxon>core chlorophytes</taxon>
        <taxon>Chlorophyceae</taxon>
        <taxon>CS clade</taxon>
        <taxon>Chlamydomonadales</taxon>
        <taxon>Chlamydomonadaceae</taxon>
        <taxon>Chlamydomonas</taxon>
    </lineage>
</organism>
<evidence type="ECO:0000259" key="1">
    <source>
        <dbReference type="Pfam" id="PF13649"/>
    </source>
</evidence>
<dbReference type="PaxDb" id="3055-EDO97287"/>
<dbReference type="AlphaFoldDB" id="A0A2K3D8B1"/>
<name>A0A2K3D8B1_CHLRE</name>